<dbReference type="Gene3D" id="3.40.50.1360">
    <property type="match status" value="1"/>
</dbReference>
<dbReference type="RefSeq" id="WP_181750740.1">
    <property type="nucleotide sequence ID" value="NZ_JACEIQ010000002.1"/>
</dbReference>
<proteinExistence type="inferred from homology"/>
<protein>
    <recommendedName>
        <fullName evidence="5">Sugar-binding domain-containing protein</fullName>
    </recommendedName>
</protein>
<dbReference type="PANTHER" id="PTHR34294:SF1">
    <property type="entry name" value="TRANSCRIPTIONAL REGULATOR LSRR"/>
    <property type="match status" value="1"/>
</dbReference>
<dbReference type="Pfam" id="PF04198">
    <property type="entry name" value="Sugar-bind"/>
    <property type="match status" value="1"/>
</dbReference>
<dbReference type="GO" id="GO:0030246">
    <property type="term" value="F:carbohydrate binding"/>
    <property type="evidence" value="ECO:0007669"/>
    <property type="project" value="InterPro"/>
</dbReference>
<evidence type="ECO:0000256" key="3">
    <source>
        <dbReference type="ARBA" id="ARBA00023125"/>
    </source>
</evidence>
<dbReference type="Proteomes" id="UP000535491">
    <property type="component" value="Unassembled WGS sequence"/>
</dbReference>
<dbReference type="Gene3D" id="1.10.10.10">
    <property type="entry name" value="Winged helix-like DNA-binding domain superfamily/Winged helix DNA-binding domain"/>
    <property type="match status" value="1"/>
</dbReference>
<evidence type="ECO:0000256" key="2">
    <source>
        <dbReference type="ARBA" id="ARBA00023015"/>
    </source>
</evidence>
<evidence type="ECO:0000259" key="5">
    <source>
        <dbReference type="Pfam" id="PF04198"/>
    </source>
</evidence>
<dbReference type="GO" id="GO:0003677">
    <property type="term" value="F:DNA binding"/>
    <property type="evidence" value="ECO:0007669"/>
    <property type="project" value="UniProtKB-KW"/>
</dbReference>
<sequence length="316" mass="35270">MNKTTKNEQLSKRGLLERVARMYYVLGMNQQAIADQLEVGRSSVARFLNEAREEGIVQFHIQSRVDKSRNSQIEQQLHEIYRMRDVVVLKNNQSSINSFETLVVQYLNSILPFQGSIGLGWGKTLYSVGQYMHLAESRPNLKVVQLSGSSGGKENVVPASRNIQTWAQAIDAQAFFLPAPAIVEKPESKDMFLQNESIRNVYEEIKKVDMAIVGIGHTKESSTILQAGLVHGLTSEDLESHNVGDVIFHFYNEKGEFSFQELSDRVIGASPTDFMRIPIRIGIAYGDSKQLAIRGALEGGIVNLLITDENTANLLV</sequence>
<dbReference type="InterPro" id="IPR007324">
    <property type="entry name" value="Sugar-bd_dom_put"/>
</dbReference>
<comment type="similarity">
    <text evidence="1">Belongs to the SorC transcriptional regulatory family.</text>
</comment>
<keyword evidence="4" id="KW-0804">Transcription</keyword>
<feature type="domain" description="Sugar-binding" evidence="5">
    <location>
        <begin position="69"/>
        <end position="315"/>
    </location>
</feature>
<dbReference type="InterPro" id="IPR037171">
    <property type="entry name" value="NagB/RpiA_transferase-like"/>
</dbReference>
<organism evidence="6 7">
    <name type="scientific">Paenactinomyces guangxiensis</name>
    <dbReference type="NCBI Taxonomy" id="1490290"/>
    <lineage>
        <taxon>Bacteria</taxon>
        <taxon>Bacillati</taxon>
        <taxon>Bacillota</taxon>
        <taxon>Bacilli</taxon>
        <taxon>Bacillales</taxon>
        <taxon>Thermoactinomycetaceae</taxon>
        <taxon>Paenactinomyces</taxon>
    </lineage>
</organism>
<name>A0A7W2A7V9_9BACL</name>
<dbReference type="InterPro" id="IPR036388">
    <property type="entry name" value="WH-like_DNA-bd_sf"/>
</dbReference>
<gene>
    <name evidence="6" type="ORF">H1191_04265</name>
</gene>
<evidence type="ECO:0000313" key="6">
    <source>
        <dbReference type="EMBL" id="MBA4493517.1"/>
    </source>
</evidence>
<reference evidence="6 7" key="1">
    <citation type="submission" date="2020-07" db="EMBL/GenBank/DDBJ databases">
        <authorList>
            <person name="Feng H."/>
        </authorList>
    </citation>
    <scope>NUCLEOTIDE SEQUENCE [LARGE SCALE GENOMIC DNA]</scope>
    <source>
        <strain evidence="7">s-10</strain>
    </source>
</reference>
<dbReference type="InterPro" id="IPR051054">
    <property type="entry name" value="SorC_transcr_regulators"/>
</dbReference>
<dbReference type="AlphaFoldDB" id="A0A7W2A7V9"/>
<evidence type="ECO:0000256" key="1">
    <source>
        <dbReference type="ARBA" id="ARBA00010466"/>
    </source>
</evidence>
<accession>A0A7W2A7V9</accession>
<evidence type="ECO:0000313" key="7">
    <source>
        <dbReference type="Proteomes" id="UP000535491"/>
    </source>
</evidence>
<keyword evidence="2" id="KW-0805">Transcription regulation</keyword>
<keyword evidence="7" id="KW-1185">Reference proteome</keyword>
<dbReference type="EMBL" id="JACEIQ010000002">
    <property type="protein sequence ID" value="MBA4493517.1"/>
    <property type="molecule type" value="Genomic_DNA"/>
</dbReference>
<keyword evidence="3" id="KW-0238">DNA-binding</keyword>
<dbReference type="SUPFAM" id="SSF100950">
    <property type="entry name" value="NagB/RpiA/CoA transferase-like"/>
    <property type="match status" value="1"/>
</dbReference>
<comment type="caution">
    <text evidence="6">The sequence shown here is derived from an EMBL/GenBank/DDBJ whole genome shotgun (WGS) entry which is preliminary data.</text>
</comment>
<evidence type="ECO:0000256" key="4">
    <source>
        <dbReference type="ARBA" id="ARBA00023163"/>
    </source>
</evidence>
<dbReference type="PANTHER" id="PTHR34294">
    <property type="entry name" value="TRANSCRIPTIONAL REGULATOR-RELATED"/>
    <property type="match status" value="1"/>
</dbReference>